<sequence>MNELLHWYTLEQPTPFFTNTYIFILMNKNYENKNGSSAHLLDVLQAVPYSDCMYKQCFTAGANVHSKCTRACYSCVIESLTFYHCHQFTADISSTALLLPHNEFYLLSLSHTVLHLFAYNKGSLQCCSAAPLSPYDLIKHFSTTSGAPAQLPFHLSNHKTPKKFLPHPINGQKDEN</sequence>
<protein>
    <submittedName>
        <fullName evidence="1">Uncharacterized protein</fullName>
    </submittedName>
</protein>
<organism evidence="1 2">
    <name type="scientific">Vavraia culicis (isolate floridensis)</name>
    <name type="common">Microsporidian parasite</name>
    <dbReference type="NCBI Taxonomy" id="948595"/>
    <lineage>
        <taxon>Eukaryota</taxon>
        <taxon>Fungi</taxon>
        <taxon>Fungi incertae sedis</taxon>
        <taxon>Microsporidia</taxon>
        <taxon>Pleistophoridae</taxon>
        <taxon>Vavraia</taxon>
    </lineage>
</organism>
<proteinExistence type="predicted"/>
<evidence type="ECO:0000313" key="1">
    <source>
        <dbReference type="EMBL" id="ELA46810.1"/>
    </source>
</evidence>
<dbReference type="VEuPathDB" id="MicrosporidiaDB:VCUG_01710"/>
<reference evidence="2" key="1">
    <citation type="submission" date="2011-03" db="EMBL/GenBank/DDBJ databases">
        <title>The genome sequence of Vavraia culicis strain floridensis.</title>
        <authorList>
            <consortium name="The Broad Institute Genome Sequencing Platform"/>
            <person name="Cuomo C."/>
            <person name="Becnel J."/>
            <person name="Sanscrainte N."/>
            <person name="Young S.K."/>
            <person name="Zeng Q."/>
            <person name="Gargeya S."/>
            <person name="Fitzgerald M."/>
            <person name="Haas B."/>
            <person name="Abouelleil A."/>
            <person name="Alvarado L."/>
            <person name="Arachchi H.M."/>
            <person name="Berlin A."/>
            <person name="Chapman S.B."/>
            <person name="Gearin G."/>
            <person name="Goldberg J."/>
            <person name="Griggs A."/>
            <person name="Gujja S."/>
            <person name="Hansen M."/>
            <person name="Heiman D."/>
            <person name="Howarth C."/>
            <person name="Larimer J."/>
            <person name="Lui A."/>
            <person name="MacDonald P.J.P."/>
            <person name="McCowen C."/>
            <person name="Montmayeur A."/>
            <person name="Murphy C."/>
            <person name="Neiman D."/>
            <person name="Pearson M."/>
            <person name="Priest M."/>
            <person name="Roberts A."/>
            <person name="Saif S."/>
            <person name="Shea T."/>
            <person name="Sisk P."/>
            <person name="Stolte C."/>
            <person name="Sykes S."/>
            <person name="Wortman J."/>
            <person name="Nusbaum C."/>
            <person name="Birren B."/>
        </authorList>
    </citation>
    <scope>NUCLEOTIDE SEQUENCE [LARGE SCALE GENOMIC DNA]</scope>
    <source>
        <strain evidence="2">floridensis</strain>
    </source>
</reference>
<gene>
    <name evidence="1" type="ORF">VCUG_01710</name>
</gene>
<dbReference type="EMBL" id="GL877432">
    <property type="protein sequence ID" value="ELA46810.1"/>
    <property type="molecule type" value="Genomic_DNA"/>
</dbReference>
<dbReference type="InParanoid" id="L2GUN1"/>
<keyword evidence="2" id="KW-1185">Reference proteome</keyword>
<dbReference type="Proteomes" id="UP000011081">
    <property type="component" value="Unassembled WGS sequence"/>
</dbReference>
<dbReference type="AlphaFoldDB" id="L2GUN1"/>
<dbReference type="RefSeq" id="XP_008074726.1">
    <property type="nucleotide sequence ID" value="XM_008076535.1"/>
</dbReference>
<evidence type="ECO:0000313" key="2">
    <source>
        <dbReference type="Proteomes" id="UP000011081"/>
    </source>
</evidence>
<dbReference type="GeneID" id="19879584"/>
<accession>L2GUN1</accession>
<dbReference type="HOGENOM" id="CLU_1526326_0_0_1"/>
<name>L2GUN1_VAVCU</name>